<gene>
    <name evidence="1" type="ORF">LHEH8_15180</name>
</gene>
<dbReference type="Proteomes" id="UP000618094">
    <property type="component" value="Unassembled WGS sequence"/>
</dbReference>
<dbReference type="EMBL" id="BLYO01000319">
    <property type="protein sequence ID" value="GFO99762.1"/>
    <property type="molecule type" value="Genomic_DNA"/>
</dbReference>
<comment type="caution">
    <text evidence="1">The sequence shown here is derived from an EMBL/GenBank/DDBJ whole genome shotgun (WGS) entry which is preliminary data.</text>
</comment>
<protein>
    <submittedName>
        <fullName evidence="1">Uncharacterized protein</fullName>
    </submittedName>
</protein>
<sequence length="56" mass="6433">MEFRVDDCIPDVETIMALAEDIADFDLNAKKPEDVHVGRIIMPKVARRNLNIKMHP</sequence>
<reference evidence="1" key="1">
    <citation type="submission" date="2020-07" db="EMBL/GenBank/DDBJ databases">
        <title>Draft genome sequence of Lactobacillus helveticus strain H-8.</title>
        <authorList>
            <person name="Endo A."/>
            <person name="Maeno S."/>
            <person name="Kido Y."/>
        </authorList>
    </citation>
    <scope>NUCLEOTIDE SEQUENCE</scope>
    <source>
        <strain evidence="1">H-8</strain>
    </source>
</reference>
<proteinExistence type="predicted"/>
<dbReference type="RefSeq" id="WP_236652648.1">
    <property type="nucleotide sequence ID" value="NZ_BLYO01000319.1"/>
</dbReference>
<dbReference type="AlphaFoldDB" id="A0A8H9F8Z1"/>
<organism evidence="1 2">
    <name type="scientific">Lactobacillus helveticus</name>
    <name type="common">Lactobacillus suntoryeus</name>
    <dbReference type="NCBI Taxonomy" id="1587"/>
    <lineage>
        <taxon>Bacteria</taxon>
        <taxon>Bacillati</taxon>
        <taxon>Bacillota</taxon>
        <taxon>Bacilli</taxon>
        <taxon>Lactobacillales</taxon>
        <taxon>Lactobacillaceae</taxon>
        <taxon>Lactobacillus</taxon>
    </lineage>
</organism>
<evidence type="ECO:0000313" key="2">
    <source>
        <dbReference type="Proteomes" id="UP000618094"/>
    </source>
</evidence>
<evidence type="ECO:0000313" key="1">
    <source>
        <dbReference type="EMBL" id="GFO99762.1"/>
    </source>
</evidence>
<name>A0A8H9F8Z1_LACHE</name>
<accession>A0A8H9F8Z1</accession>